<feature type="compositionally biased region" description="Basic and acidic residues" evidence="1">
    <location>
        <begin position="99"/>
        <end position="117"/>
    </location>
</feature>
<evidence type="ECO:0000256" key="1">
    <source>
        <dbReference type="SAM" id="MobiDB-lite"/>
    </source>
</evidence>
<reference evidence="2" key="1">
    <citation type="submission" date="2022-05" db="EMBL/GenBank/DDBJ databases">
        <title>The Musa troglodytarum L. genome provides insights into the mechanism of non-climacteric behaviour and enrichment of carotenoids.</title>
        <authorList>
            <person name="Wang J."/>
        </authorList>
    </citation>
    <scope>NUCLEOTIDE SEQUENCE</scope>
    <source>
        <tissue evidence="2">Leaf</tissue>
    </source>
</reference>
<feature type="compositionally biased region" description="Basic and acidic residues" evidence="1">
    <location>
        <begin position="144"/>
        <end position="162"/>
    </location>
</feature>
<sequence length="173" mass="19555">MGGTYRSASLLARKPPATDTFLLPRHRSQDVERNTSILREEQVQERERERECGKEKARGRDGVMHLEAEQVRGRATELVERDAVMAEEGDQAASINAEGDGRSRRERERERERERRDGVMRLKAEQVRGRAIELAGRGVIAAVEGDRAAHVDAKSDGEDQRGSRVGQRRSRVL</sequence>
<accession>A0A9E7F3A4</accession>
<dbReference type="EMBL" id="CP097504">
    <property type="protein sequence ID" value="URD88207.1"/>
    <property type="molecule type" value="Genomic_DNA"/>
</dbReference>
<name>A0A9E7F3A4_9LILI</name>
<dbReference type="AlphaFoldDB" id="A0A9E7F3A4"/>
<evidence type="ECO:0000313" key="3">
    <source>
        <dbReference type="Proteomes" id="UP001055439"/>
    </source>
</evidence>
<feature type="region of interest" description="Disordered" evidence="1">
    <location>
        <begin position="1"/>
        <end position="62"/>
    </location>
</feature>
<feature type="region of interest" description="Disordered" evidence="1">
    <location>
        <begin position="144"/>
        <end position="173"/>
    </location>
</feature>
<protein>
    <submittedName>
        <fullName evidence="2">Uncharacterized protein</fullName>
    </submittedName>
</protein>
<evidence type="ECO:0000313" key="2">
    <source>
        <dbReference type="EMBL" id="URD88208.1"/>
    </source>
</evidence>
<dbReference type="EMBL" id="CP097504">
    <property type="protein sequence ID" value="URD88206.1"/>
    <property type="molecule type" value="Genomic_DNA"/>
</dbReference>
<gene>
    <name evidence="2" type="ORF">MUK42_11327</name>
</gene>
<dbReference type="EMBL" id="CP097504">
    <property type="protein sequence ID" value="URD88208.1"/>
    <property type="molecule type" value="Genomic_DNA"/>
</dbReference>
<feature type="region of interest" description="Disordered" evidence="1">
    <location>
        <begin position="84"/>
        <end position="117"/>
    </location>
</feature>
<organism evidence="2 3">
    <name type="scientific">Musa troglodytarum</name>
    <name type="common">fe'i banana</name>
    <dbReference type="NCBI Taxonomy" id="320322"/>
    <lineage>
        <taxon>Eukaryota</taxon>
        <taxon>Viridiplantae</taxon>
        <taxon>Streptophyta</taxon>
        <taxon>Embryophyta</taxon>
        <taxon>Tracheophyta</taxon>
        <taxon>Spermatophyta</taxon>
        <taxon>Magnoliopsida</taxon>
        <taxon>Liliopsida</taxon>
        <taxon>Zingiberales</taxon>
        <taxon>Musaceae</taxon>
        <taxon>Musa</taxon>
    </lineage>
</organism>
<feature type="compositionally biased region" description="Basic and acidic residues" evidence="1">
    <location>
        <begin position="27"/>
        <end position="62"/>
    </location>
</feature>
<dbReference type="Proteomes" id="UP001055439">
    <property type="component" value="Chromosome 2"/>
</dbReference>
<keyword evidence="3" id="KW-1185">Reference proteome</keyword>
<proteinExistence type="predicted"/>